<protein>
    <submittedName>
        <fullName evidence="3">Uncharacterized protein</fullName>
    </submittedName>
</protein>
<proteinExistence type="predicted"/>
<evidence type="ECO:0000313" key="3">
    <source>
        <dbReference type="WBParaSite" id="ACRNAN_scaffold9848.g9249.t1"/>
    </source>
</evidence>
<dbReference type="Proteomes" id="UP000887540">
    <property type="component" value="Unplaced"/>
</dbReference>
<evidence type="ECO:0000256" key="1">
    <source>
        <dbReference type="SAM" id="SignalP"/>
    </source>
</evidence>
<feature type="signal peptide" evidence="1">
    <location>
        <begin position="1"/>
        <end position="15"/>
    </location>
</feature>
<sequence>MKLLILLGLFVVAWGKVTPEQKLIKKINKTLTTFLTSAQLTLALDTACTQLYAGFNIANATAAAANLTSTYSSGGISSIMTMLSNPAYSQYMSTVTPNQMNTGLEIATKLQSTFGANFMTPITCITGVFNSNILPIYNKINKPVQRLIKANQDKKAVCNKAFKLAIKKLTPKIVKTILTAIKTNCVTDSTQWSAVRTATNKVFIWPSDM</sequence>
<accession>A0A914ENM1</accession>
<dbReference type="AlphaFoldDB" id="A0A914ENM1"/>
<reference evidence="3" key="1">
    <citation type="submission" date="2022-11" db="UniProtKB">
        <authorList>
            <consortium name="WormBaseParasite"/>
        </authorList>
    </citation>
    <scope>IDENTIFICATION</scope>
</reference>
<keyword evidence="1" id="KW-0732">Signal</keyword>
<evidence type="ECO:0000313" key="2">
    <source>
        <dbReference type="Proteomes" id="UP000887540"/>
    </source>
</evidence>
<dbReference type="WBParaSite" id="ACRNAN_scaffold9848.g9249.t1">
    <property type="protein sequence ID" value="ACRNAN_scaffold9848.g9249.t1"/>
    <property type="gene ID" value="ACRNAN_scaffold9848.g9249"/>
</dbReference>
<feature type="chain" id="PRO_5036904141" evidence="1">
    <location>
        <begin position="16"/>
        <end position="209"/>
    </location>
</feature>
<name>A0A914ENM1_9BILA</name>
<keyword evidence="2" id="KW-1185">Reference proteome</keyword>
<organism evidence="2 3">
    <name type="scientific">Acrobeloides nanus</name>
    <dbReference type="NCBI Taxonomy" id="290746"/>
    <lineage>
        <taxon>Eukaryota</taxon>
        <taxon>Metazoa</taxon>
        <taxon>Ecdysozoa</taxon>
        <taxon>Nematoda</taxon>
        <taxon>Chromadorea</taxon>
        <taxon>Rhabditida</taxon>
        <taxon>Tylenchina</taxon>
        <taxon>Cephalobomorpha</taxon>
        <taxon>Cephaloboidea</taxon>
        <taxon>Cephalobidae</taxon>
        <taxon>Acrobeloides</taxon>
    </lineage>
</organism>